<reference evidence="2" key="1">
    <citation type="submission" date="2017-11" db="EMBL/GenBank/DDBJ databases">
        <authorList>
            <person name="Lima N.C."/>
            <person name="Parody-Merino A.M."/>
            <person name="Battley P.F."/>
            <person name="Fidler A.E."/>
            <person name="Prosdocimi F."/>
        </authorList>
    </citation>
    <scope>NUCLEOTIDE SEQUENCE [LARGE SCALE GENOMIC DNA]</scope>
</reference>
<evidence type="ECO:0000313" key="1">
    <source>
        <dbReference type="EMBL" id="PKU48219.1"/>
    </source>
</evidence>
<keyword evidence="1" id="KW-0808">Transferase</keyword>
<dbReference type="EMBL" id="KZ505658">
    <property type="protein sequence ID" value="PKU48219.1"/>
    <property type="molecule type" value="Genomic_DNA"/>
</dbReference>
<dbReference type="GO" id="GO:0003964">
    <property type="term" value="F:RNA-directed DNA polymerase activity"/>
    <property type="evidence" value="ECO:0007669"/>
    <property type="project" value="UniProtKB-KW"/>
</dbReference>
<evidence type="ECO:0000313" key="2">
    <source>
        <dbReference type="Proteomes" id="UP000233556"/>
    </source>
</evidence>
<reference evidence="2" key="2">
    <citation type="submission" date="2017-12" db="EMBL/GenBank/DDBJ databases">
        <title>Genome sequence of the Bar-tailed Godwit (Limosa lapponica baueri).</title>
        <authorList>
            <person name="Lima N.C.B."/>
            <person name="Parody-Merino A.M."/>
            <person name="Battley P.F."/>
            <person name="Fidler A.E."/>
            <person name="Prosdocimi F."/>
        </authorList>
    </citation>
    <scope>NUCLEOTIDE SEQUENCE [LARGE SCALE GENOMIC DNA]</scope>
</reference>
<proteinExistence type="predicted"/>
<gene>
    <name evidence="1" type="ORF">llap_1498</name>
</gene>
<name>A0A2I0UQ98_LIMLA</name>
<protein>
    <submittedName>
        <fullName evidence="1">Rna-directed dna polymerase from mobile element jockey-like</fullName>
    </submittedName>
</protein>
<keyword evidence="1" id="KW-0548">Nucleotidyltransferase</keyword>
<keyword evidence="1" id="KW-0695">RNA-directed DNA polymerase</keyword>
<dbReference type="PANTHER" id="PTHR33332">
    <property type="entry name" value="REVERSE TRANSCRIPTASE DOMAIN-CONTAINING PROTEIN"/>
    <property type="match status" value="1"/>
</dbReference>
<sequence length="338" mass="37884">MGYLVTRDTEKAEVPNNFFAFVFISKCSSHTAQVTEGKGRDWENEEPPTVEGEVQDNLRNLKVHKSMGSDEIHPQVLSGQTLDQLTQRVYGVSILGDGQDQTGHGSQGPVVVVPALSMGIGPETSRDPYQAQQFYCDSMKFFIGRTAGSFGAVALATMMPGCFSNLLFRQSSNSFDEARLMVKKTFRPHIQTVSHQFDHKDIRKKTSVNSGIECTLSKFADDMRLSHAIDTSEGLYAIWRDLDKLKKWGHMKIMSFNKTKQRVLLLCQGNYPYQYRLEDKAIEGSPAKKDLGILTDEKMDMNLQCALTAQKTNRILGCIKRSMASRSREVILPSTPLL</sequence>
<dbReference type="Proteomes" id="UP000233556">
    <property type="component" value="Unassembled WGS sequence"/>
</dbReference>
<dbReference type="AlphaFoldDB" id="A0A2I0UQ98"/>
<organism evidence="1 2">
    <name type="scientific">Limosa lapponica baueri</name>
    <dbReference type="NCBI Taxonomy" id="1758121"/>
    <lineage>
        <taxon>Eukaryota</taxon>
        <taxon>Metazoa</taxon>
        <taxon>Chordata</taxon>
        <taxon>Craniata</taxon>
        <taxon>Vertebrata</taxon>
        <taxon>Euteleostomi</taxon>
        <taxon>Archelosauria</taxon>
        <taxon>Archosauria</taxon>
        <taxon>Dinosauria</taxon>
        <taxon>Saurischia</taxon>
        <taxon>Theropoda</taxon>
        <taxon>Coelurosauria</taxon>
        <taxon>Aves</taxon>
        <taxon>Neognathae</taxon>
        <taxon>Neoaves</taxon>
        <taxon>Charadriiformes</taxon>
        <taxon>Scolopacidae</taxon>
        <taxon>Limosa</taxon>
    </lineage>
</organism>
<keyword evidence="2" id="KW-1185">Reference proteome</keyword>
<dbReference type="OrthoDB" id="416454at2759"/>
<accession>A0A2I0UQ98</accession>